<comment type="caution">
    <text evidence="1">The sequence shown here is derived from an EMBL/GenBank/DDBJ whole genome shotgun (WGS) entry which is preliminary data.</text>
</comment>
<gene>
    <name evidence="1" type="ORF">H8K55_10710</name>
</gene>
<evidence type="ECO:0000313" key="2">
    <source>
        <dbReference type="Proteomes" id="UP000624279"/>
    </source>
</evidence>
<organism evidence="1 2">
    <name type="scientific">Undibacterium flavidum</name>
    <dbReference type="NCBI Taxonomy" id="2762297"/>
    <lineage>
        <taxon>Bacteria</taxon>
        <taxon>Pseudomonadati</taxon>
        <taxon>Pseudomonadota</taxon>
        <taxon>Betaproteobacteria</taxon>
        <taxon>Burkholderiales</taxon>
        <taxon>Oxalobacteraceae</taxon>
        <taxon>Undibacterium</taxon>
    </lineage>
</organism>
<accession>A0ABR6YBP3</accession>
<dbReference type="RefSeq" id="WP_186942097.1">
    <property type="nucleotide sequence ID" value="NZ_JACOGA010000009.1"/>
</dbReference>
<sequence>MTSTSSEQDRMQAANQVVANFNVKAGSFAVLTRSFFTFFSNTKLEFTVIYADNSYEKWQLNPSSYSSLKVLTRVEKSLKNTDDTSVKPSPNCDASGN</sequence>
<name>A0ABR6YBP3_9BURK</name>
<reference evidence="1 2" key="1">
    <citation type="submission" date="2020-08" db="EMBL/GenBank/DDBJ databases">
        <title>Novel species isolated from subtropical streams in China.</title>
        <authorList>
            <person name="Lu H."/>
        </authorList>
    </citation>
    <scope>NUCLEOTIDE SEQUENCE [LARGE SCALE GENOMIC DNA]</scope>
    <source>
        <strain evidence="1 2">LX15W</strain>
    </source>
</reference>
<dbReference type="EMBL" id="JACOGA010000009">
    <property type="protein sequence ID" value="MBC3874062.1"/>
    <property type="molecule type" value="Genomic_DNA"/>
</dbReference>
<dbReference type="Proteomes" id="UP000624279">
    <property type="component" value="Unassembled WGS sequence"/>
</dbReference>
<proteinExistence type="predicted"/>
<keyword evidence="2" id="KW-1185">Reference proteome</keyword>
<evidence type="ECO:0000313" key="1">
    <source>
        <dbReference type="EMBL" id="MBC3874062.1"/>
    </source>
</evidence>
<protein>
    <submittedName>
        <fullName evidence="1">Uncharacterized protein</fullName>
    </submittedName>
</protein>